<dbReference type="EMBL" id="JBHMAJ010000003">
    <property type="protein sequence ID" value="MFB9823388.1"/>
    <property type="molecule type" value="Genomic_DNA"/>
</dbReference>
<dbReference type="SUPFAM" id="SSF52540">
    <property type="entry name" value="P-loop containing nucleoside triphosphate hydrolases"/>
    <property type="match status" value="1"/>
</dbReference>
<evidence type="ECO:0000256" key="8">
    <source>
        <dbReference type="SAM" id="MobiDB-lite"/>
    </source>
</evidence>
<dbReference type="PROSITE" id="PS50893">
    <property type="entry name" value="ABC_TRANSPORTER_2"/>
    <property type="match status" value="1"/>
</dbReference>
<evidence type="ECO:0000256" key="3">
    <source>
        <dbReference type="ARBA" id="ARBA00022448"/>
    </source>
</evidence>
<dbReference type="AlphaFoldDB" id="A0ABD5MHV5"/>
<dbReference type="PANTHER" id="PTHR43553">
    <property type="entry name" value="HEAVY METAL TRANSPORTER"/>
    <property type="match status" value="1"/>
</dbReference>
<dbReference type="GeneID" id="67209649"/>
<evidence type="ECO:0000313" key="10">
    <source>
        <dbReference type="EMBL" id="MFB9823388.1"/>
    </source>
</evidence>
<keyword evidence="6" id="KW-0472">Membrane</keyword>
<gene>
    <name evidence="10" type="ORF">ACFFOL_04195</name>
</gene>
<evidence type="ECO:0000256" key="4">
    <source>
        <dbReference type="ARBA" id="ARBA00022741"/>
    </source>
</evidence>
<proteinExistence type="inferred from homology"/>
<comment type="similarity">
    <text evidence="2">Belongs to the ABC transporter superfamily.</text>
</comment>
<comment type="caution">
    <text evidence="10">The sequence shown here is derived from an EMBL/GenBank/DDBJ whole genome shotgun (WGS) entry which is preliminary data.</text>
</comment>
<dbReference type="Gene3D" id="3.40.50.300">
    <property type="entry name" value="P-loop containing nucleotide triphosphate hydrolases"/>
    <property type="match status" value="1"/>
</dbReference>
<comment type="subcellular location">
    <subcellularLocation>
        <location evidence="1">Cell membrane</location>
        <topology evidence="1">Peripheral membrane protein</topology>
    </subcellularLocation>
</comment>
<dbReference type="InterPro" id="IPR015856">
    <property type="entry name" value="ABC_transpr_CbiO/EcfA_su"/>
</dbReference>
<dbReference type="PANTHER" id="PTHR43553:SF24">
    <property type="entry name" value="ENERGY-COUPLING FACTOR TRANSPORTER ATP-BINDING PROTEIN ECFA1"/>
    <property type="match status" value="1"/>
</dbReference>
<comment type="function">
    <text evidence="7">Probably part of an ABC transporter complex. Responsible for energy coupling to the transport system.</text>
</comment>
<evidence type="ECO:0000313" key="11">
    <source>
        <dbReference type="Proteomes" id="UP001589595"/>
    </source>
</evidence>
<evidence type="ECO:0000256" key="7">
    <source>
        <dbReference type="ARBA" id="ARBA00025157"/>
    </source>
</evidence>
<feature type="domain" description="ABC transporter" evidence="9">
    <location>
        <begin position="2"/>
        <end position="258"/>
    </location>
</feature>
<evidence type="ECO:0000256" key="1">
    <source>
        <dbReference type="ARBA" id="ARBA00004202"/>
    </source>
</evidence>
<sequence length="267" mass="28472">MIEVRDLTHRYGNGDPDEDPDGGPVGERDGDDDDGRAGATAVRDVSLQIPDGEFLVLAGANGSGKSTLVRHFNGLLDPDEGEVLVDGEPVGDDLVAARTRVGMVFQEPRDCFVAATVARDVAFGPENLGLPREEIDRRVERALAAVNMAGRGGERIDRLSGGEQERAAVAGALAMEPSHLVLDEPFTGFDEPARESVLAHLVELNRDGTGIVLVTHDLRDVLDPADRLVVLDDGAVAVDAPPATAVEALDDLPVRRPDRPARLLERC</sequence>
<protein>
    <submittedName>
        <fullName evidence="10">Energy-coupling factor ABC transporter ATP-binding protein</fullName>
    </submittedName>
</protein>
<dbReference type="Proteomes" id="UP001589595">
    <property type="component" value="Unassembled WGS sequence"/>
</dbReference>
<evidence type="ECO:0000256" key="2">
    <source>
        <dbReference type="ARBA" id="ARBA00005417"/>
    </source>
</evidence>
<dbReference type="GO" id="GO:0005524">
    <property type="term" value="F:ATP binding"/>
    <property type="evidence" value="ECO:0007669"/>
    <property type="project" value="UniProtKB-KW"/>
</dbReference>
<dbReference type="InterPro" id="IPR050095">
    <property type="entry name" value="ECF_ABC_transporter_ATP-bd"/>
</dbReference>
<dbReference type="SMART" id="SM00382">
    <property type="entry name" value="AAA"/>
    <property type="match status" value="1"/>
</dbReference>
<dbReference type="GO" id="GO:0005886">
    <property type="term" value="C:plasma membrane"/>
    <property type="evidence" value="ECO:0007669"/>
    <property type="project" value="UniProtKB-SubCell"/>
</dbReference>
<accession>A0ABD5MHV5</accession>
<name>A0ABD5MHV5_9EURY</name>
<organism evidence="10 11">
    <name type="scientific">Halobaculum roseum</name>
    <dbReference type="NCBI Taxonomy" id="2175149"/>
    <lineage>
        <taxon>Archaea</taxon>
        <taxon>Methanobacteriati</taxon>
        <taxon>Methanobacteriota</taxon>
        <taxon>Stenosarchaea group</taxon>
        <taxon>Halobacteria</taxon>
        <taxon>Halobacteriales</taxon>
        <taxon>Haloferacaceae</taxon>
        <taxon>Halobaculum</taxon>
    </lineage>
</organism>
<evidence type="ECO:0000259" key="9">
    <source>
        <dbReference type="PROSITE" id="PS50893"/>
    </source>
</evidence>
<dbReference type="InterPro" id="IPR027417">
    <property type="entry name" value="P-loop_NTPase"/>
</dbReference>
<dbReference type="InterPro" id="IPR003439">
    <property type="entry name" value="ABC_transporter-like_ATP-bd"/>
</dbReference>
<dbReference type="CDD" id="cd03225">
    <property type="entry name" value="ABC_cobalt_CbiO_domain1"/>
    <property type="match status" value="1"/>
</dbReference>
<dbReference type="Pfam" id="PF00005">
    <property type="entry name" value="ABC_tran"/>
    <property type="match status" value="1"/>
</dbReference>
<evidence type="ECO:0000256" key="6">
    <source>
        <dbReference type="ARBA" id="ARBA00023136"/>
    </source>
</evidence>
<reference evidence="10" key="1">
    <citation type="submission" date="2024-09" db="EMBL/GenBank/DDBJ databases">
        <authorList>
            <person name="Sun Q."/>
        </authorList>
    </citation>
    <scope>NUCLEOTIDE SEQUENCE [LARGE SCALE GENOMIC DNA]</scope>
    <source>
        <strain evidence="10">JCM 31273</strain>
    </source>
</reference>
<keyword evidence="3" id="KW-0813">Transport</keyword>
<keyword evidence="4" id="KW-0547">Nucleotide-binding</keyword>
<feature type="region of interest" description="Disordered" evidence="8">
    <location>
        <begin position="1"/>
        <end position="38"/>
    </location>
</feature>
<dbReference type="RefSeq" id="WP_222922376.1">
    <property type="nucleotide sequence ID" value="NZ_CP082286.1"/>
</dbReference>
<keyword evidence="11" id="KW-1185">Reference proteome</keyword>
<keyword evidence="5 10" id="KW-0067">ATP-binding</keyword>
<evidence type="ECO:0000256" key="5">
    <source>
        <dbReference type="ARBA" id="ARBA00022840"/>
    </source>
</evidence>
<dbReference type="InterPro" id="IPR003593">
    <property type="entry name" value="AAA+_ATPase"/>
</dbReference>